<feature type="region of interest" description="Disordered" evidence="1">
    <location>
        <begin position="1"/>
        <end position="43"/>
    </location>
</feature>
<dbReference type="AlphaFoldDB" id="A0A0H2RN92"/>
<feature type="compositionally biased region" description="Basic and acidic residues" evidence="1">
    <location>
        <begin position="15"/>
        <end position="26"/>
    </location>
</feature>
<gene>
    <name evidence="2" type="ORF">SCHPADRAFT_1002413</name>
</gene>
<proteinExistence type="predicted"/>
<dbReference type="Proteomes" id="UP000053477">
    <property type="component" value="Unassembled WGS sequence"/>
</dbReference>
<feature type="non-terminal residue" evidence="2">
    <location>
        <position position="71"/>
    </location>
</feature>
<organism evidence="2 3">
    <name type="scientific">Schizopora paradoxa</name>
    <dbReference type="NCBI Taxonomy" id="27342"/>
    <lineage>
        <taxon>Eukaryota</taxon>
        <taxon>Fungi</taxon>
        <taxon>Dikarya</taxon>
        <taxon>Basidiomycota</taxon>
        <taxon>Agaricomycotina</taxon>
        <taxon>Agaricomycetes</taxon>
        <taxon>Hymenochaetales</taxon>
        <taxon>Schizoporaceae</taxon>
        <taxon>Schizopora</taxon>
    </lineage>
</organism>
<protein>
    <submittedName>
        <fullName evidence="2">Uncharacterized protein</fullName>
    </submittedName>
</protein>
<name>A0A0H2RN92_9AGAM</name>
<keyword evidence="3" id="KW-1185">Reference proteome</keyword>
<sequence>MDLQGRFKSFHSNKKRDSSEIRRSDESVEQGQGHSETQCPWALFTENSSARHRKMDLDELRSTLHASRDLE</sequence>
<accession>A0A0H2RN92</accession>
<dbReference type="InParanoid" id="A0A0H2RN92"/>
<evidence type="ECO:0000256" key="1">
    <source>
        <dbReference type="SAM" id="MobiDB-lite"/>
    </source>
</evidence>
<reference evidence="2 3" key="1">
    <citation type="submission" date="2015-04" db="EMBL/GenBank/DDBJ databases">
        <title>Complete genome sequence of Schizopora paradoxa KUC8140, a cosmopolitan wood degrader in East Asia.</title>
        <authorList>
            <consortium name="DOE Joint Genome Institute"/>
            <person name="Min B."/>
            <person name="Park H."/>
            <person name="Jang Y."/>
            <person name="Kim J.-J."/>
            <person name="Kim K.H."/>
            <person name="Pangilinan J."/>
            <person name="Lipzen A."/>
            <person name="Riley R."/>
            <person name="Grigoriev I.V."/>
            <person name="Spatafora J.W."/>
            <person name="Choi I.-G."/>
        </authorList>
    </citation>
    <scope>NUCLEOTIDE SEQUENCE [LARGE SCALE GENOMIC DNA]</scope>
    <source>
        <strain evidence="2 3">KUC8140</strain>
    </source>
</reference>
<evidence type="ECO:0000313" key="3">
    <source>
        <dbReference type="Proteomes" id="UP000053477"/>
    </source>
</evidence>
<dbReference type="EMBL" id="KQ086216">
    <property type="protein sequence ID" value="KLO06326.1"/>
    <property type="molecule type" value="Genomic_DNA"/>
</dbReference>
<evidence type="ECO:0000313" key="2">
    <source>
        <dbReference type="EMBL" id="KLO06326.1"/>
    </source>
</evidence>
<feature type="compositionally biased region" description="Polar residues" evidence="1">
    <location>
        <begin position="29"/>
        <end position="38"/>
    </location>
</feature>